<feature type="compositionally biased region" description="Basic and acidic residues" evidence="1">
    <location>
        <begin position="79"/>
        <end position="108"/>
    </location>
</feature>
<evidence type="ECO:0000259" key="3">
    <source>
        <dbReference type="Pfam" id="PF18449"/>
    </source>
</evidence>
<evidence type="ECO:0000256" key="1">
    <source>
        <dbReference type="SAM" id="MobiDB-lite"/>
    </source>
</evidence>
<feature type="domain" description="Pesticidal crystal protein Cry1Aa" evidence="3">
    <location>
        <begin position="482"/>
        <end position="535"/>
    </location>
</feature>
<dbReference type="RefSeq" id="WP_010750451.1">
    <property type="nucleotide sequence ID" value="NZ_KB946283.1"/>
</dbReference>
<feature type="domain" description="Pesticidal crystal protein Cry1Aa" evidence="3">
    <location>
        <begin position="662"/>
        <end position="715"/>
    </location>
</feature>
<feature type="domain" description="Pesticidal crystal protein Cry1Aa" evidence="3">
    <location>
        <begin position="896"/>
        <end position="953"/>
    </location>
</feature>
<evidence type="ECO:0000259" key="4">
    <source>
        <dbReference type="Pfam" id="PF20622"/>
    </source>
</evidence>
<accession>A0ABN0KJG0</accession>
<comment type="caution">
    <text evidence="5">The sequence shown here is derived from an EMBL/GenBank/DDBJ whole genome shotgun (WGS) entry which is preliminary data.</text>
</comment>
<name>A0ABN0KJG0_9ENTE</name>
<feature type="domain" description="Bacterial Ig" evidence="4">
    <location>
        <begin position="1299"/>
        <end position="1379"/>
    </location>
</feature>
<keyword evidence="6" id="KW-1185">Reference proteome</keyword>
<gene>
    <name evidence="5" type="ORF">UAO_00449</name>
</gene>
<feature type="domain" description="Pesticidal crystal protein Cry1Aa" evidence="3">
    <location>
        <begin position="309"/>
        <end position="360"/>
    </location>
</feature>
<proteinExistence type="predicted"/>
<dbReference type="EMBL" id="AJAN01000013">
    <property type="protein sequence ID" value="EOH92563.1"/>
    <property type="molecule type" value="Genomic_DNA"/>
</dbReference>
<evidence type="ECO:0000313" key="6">
    <source>
        <dbReference type="Proteomes" id="UP000013866"/>
    </source>
</evidence>
<reference evidence="5 6" key="1">
    <citation type="submission" date="2013-02" db="EMBL/GenBank/DDBJ databases">
        <title>The Genome Sequence of Enterococcus villorum ATCC_700913.</title>
        <authorList>
            <consortium name="The Broad Institute Genome Sequencing Platform"/>
            <consortium name="The Broad Institute Genome Sequencing Center for Infectious Disease"/>
            <person name="Earl A.M."/>
            <person name="Gilmore M.S."/>
            <person name="Lebreton F."/>
            <person name="Walker B."/>
            <person name="Young S.K."/>
            <person name="Zeng Q."/>
            <person name="Gargeya S."/>
            <person name="Fitzgerald M."/>
            <person name="Haas B."/>
            <person name="Abouelleil A."/>
            <person name="Alvarado L."/>
            <person name="Arachchi H.M."/>
            <person name="Berlin A.M."/>
            <person name="Chapman S.B."/>
            <person name="Dewar J."/>
            <person name="Goldberg J."/>
            <person name="Griggs A."/>
            <person name="Gujja S."/>
            <person name="Hansen M."/>
            <person name="Howarth C."/>
            <person name="Imamovic A."/>
            <person name="Larimer J."/>
            <person name="McCowan C."/>
            <person name="Murphy C."/>
            <person name="Neiman D."/>
            <person name="Pearson M."/>
            <person name="Priest M."/>
            <person name="Roberts A."/>
            <person name="Saif S."/>
            <person name="Shea T."/>
            <person name="Sisk P."/>
            <person name="Sykes S."/>
            <person name="Wortman J."/>
            <person name="Nusbaum C."/>
            <person name="Birren B."/>
        </authorList>
    </citation>
    <scope>NUCLEOTIDE SEQUENCE [LARGE SCALE GENOMIC DNA]</scope>
    <source>
        <strain evidence="5 6">ATCC 700913</strain>
    </source>
</reference>
<dbReference type="InterPro" id="IPR046746">
    <property type="entry name" value="Big_15"/>
</dbReference>
<organism evidence="5 6">
    <name type="scientific">Enterococcus villorum ATCC 700913</name>
    <dbReference type="NCBI Taxonomy" id="1158604"/>
    <lineage>
        <taxon>Bacteria</taxon>
        <taxon>Bacillati</taxon>
        <taxon>Bacillota</taxon>
        <taxon>Bacilli</taxon>
        <taxon>Lactobacillales</taxon>
        <taxon>Enterococcaceae</taxon>
        <taxon>Enterococcus</taxon>
    </lineage>
</organism>
<feature type="domain" description="Bacterial Ig" evidence="4">
    <location>
        <begin position="1041"/>
        <end position="1122"/>
    </location>
</feature>
<dbReference type="Pfam" id="PF20622">
    <property type="entry name" value="Big_15"/>
    <property type="match status" value="6"/>
</dbReference>
<feature type="region of interest" description="Disordered" evidence="1">
    <location>
        <begin position="40"/>
        <end position="113"/>
    </location>
</feature>
<feature type="domain" description="Bacterial Ig" evidence="4">
    <location>
        <begin position="956"/>
        <end position="1037"/>
    </location>
</feature>
<feature type="compositionally biased region" description="Polar residues" evidence="1">
    <location>
        <begin position="69"/>
        <end position="78"/>
    </location>
</feature>
<evidence type="ECO:0000259" key="2">
    <source>
        <dbReference type="Pfam" id="PF03272"/>
    </source>
</evidence>
<evidence type="ECO:0000313" key="5">
    <source>
        <dbReference type="EMBL" id="EOH92563.1"/>
    </source>
</evidence>
<feature type="domain" description="Bacterial Ig" evidence="4">
    <location>
        <begin position="1212"/>
        <end position="1293"/>
    </location>
</feature>
<dbReference type="Proteomes" id="UP000013866">
    <property type="component" value="Unassembled WGS sequence"/>
</dbReference>
<dbReference type="Pfam" id="PF03272">
    <property type="entry name" value="Mucin_bdg"/>
    <property type="match status" value="1"/>
</dbReference>
<dbReference type="InterPro" id="IPR004954">
    <property type="entry name" value="Mucin-bd"/>
</dbReference>
<feature type="domain" description="Bacterial Ig" evidence="4">
    <location>
        <begin position="1127"/>
        <end position="1207"/>
    </location>
</feature>
<protein>
    <submittedName>
        <fullName evidence="5">Uncharacterized protein</fullName>
    </submittedName>
</protein>
<sequence length="1467" mass="165013">MKRKNLSKKKRLKKLLSTSATGLVLLSTLTQPVVSLANTVEETKESEKKTVSSNEQSPIENPVNALEKTISSSSNTEATVEKADQTVETKEANKQEVEETKESEEKTQQEVQGRAVTPDVIQYLMETKIYTDANLTTVRPTLMQADIDSVRAEIQKLPDGETKTQYLSKLDQAFNQLQEFTLRSDVGETFATVNVTPNKLILRTTGRRPSSYGTFLVSQLKIIRGSREILRRDILANDNLSVEQLEYTLQNGDKVEIFIHDPLDGVLMNHDKLNPNHNNNSLLNFVARYTIVDGLLVLQDKYNEIVNTVRSLYEDNNQTIVKKTLLQSEIDNAREKVNALPDGEEKTRLLSKVDQAYNGLQEIQLKGYNNRLFARLTVTNGKLLFHTEEGRPHQYFEQDYAVVEINRGEGRFRLPFYGNEVYPQETIEFNIQDGDTITIMKQEADGRYLVNHPELKPNNSGNYTYVVQDGMLIEASRKIQLDAQNAVKGLYEDEAQTIVKKDLLQENVDAAREKVNALPDGEEKTRLLSKVDQAFNGLQEIQLRGGYSTLFSRITVTNGKLLVRTSEGVPHFNWGRVYATIQVTRGEESIYSREYVGTTSYQKETQEVDLQNGDIVTVTKEEATEQRMIVNHPELKPNNNGTYTYVVQDGLLIEASRKVQLDAQNAVKGLYEDEEQTIVKKDLIQETIDEAREKVNVLPDGEEKTGLVEKIDQAFNGLQEIQLRGGYSTLFSRITVTNGKLLVRTSEGVPHFNWGRVYATIQVTRGEESIYSREYVGTTSYQKETEEVDLQNGDIVTVTKEEATEQRMIVNHSELKPNENGTYTYLVQDGLLVDQTVAYTTANTAVNNLFEGEEPKESNTQEQINEAKEKVNALLDSSLKQQLLAKIEYAQEKLKEHAAITAVNNLFEGEEPKDTNTQEQIDAAREKVNVLPESSLKQQLLAKIEQAQEKLDSFIGTVTAQDYRLGGTDNYVRGTVTGNVEYLRLEVNGTLYAKSTVKDSDYAYYALDKVKKANDQVYIVAYNPADKEIARQQVNIIAAQGELTVQPYVLNGTDRYIRGTVSGEIDHIRLRVNDQLYAKSTIKGNTFQYFASDKINSATDKVELVAYDRLGNIITEQSVVINEITTTLSVNKFVLGGSDRYIRGTYTGNISYLRLEVNGTLYAKAGVKGSPFQYYAVDKIKNVNDQVTLIAYNENDQEVTRQTVTLEQTVTGTVTPLAYILGGTDRYVRGTYTGSVDHLRLEVNGKLYAKSTVTGNTFQYYAVDKITKASDNVNIIAYDANGIELAKEKVTIKETQPITLTTQKYTIGGADKYIRGTYKGLVDHFRLEVNGQLHAKSTAKGSPYQYYAVDKITNKNDQVYMIAYDANGKELAKEKVTLETVNQGSITVDPYVINGGDNYLHGEYTGEINHLRLEVGGKLYAKATVKSSPFRYYAVDKIKNTSDQVYIIGYDSDGVELDRQLVEVKNK</sequence>
<dbReference type="Pfam" id="PF18449">
    <property type="entry name" value="Endotoxin_C2"/>
    <property type="match status" value="5"/>
</dbReference>
<dbReference type="InterPro" id="IPR054544">
    <property type="entry name" value="Pest_crys_Cry1Aa_dom-IV"/>
</dbReference>
<feature type="compositionally biased region" description="Basic and acidic residues" evidence="1">
    <location>
        <begin position="41"/>
        <end position="50"/>
    </location>
</feature>
<feature type="domain" description="Pesticidal crystal protein Cry1Aa" evidence="3">
    <location>
        <begin position="840"/>
        <end position="894"/>
    </location>
</feature>
<feature type="domain" description="Bacterial Ig" evidence="4">
    <location>
        <begin position="1384"/>
        <end position="1466"/>
    </location>
</feature>
<feature type="domain" description="Putative mucin/carbohydrate-binding" evidence="2">
    <location>
        <begin position="364"/>
        <end position="452"/>
    </location>
</feature>